<sequence>MGLQTPELIVSSGSLAEVEKLFAAGADAVTVGDERHALRAPGHFDLAMIHSAVQLAHDQGKKVYVLVNALLHHDHLEGLEEYLQQLAEHEVDAIVFGDPAVFMTAKRVAPQLGLHWSTETTSTNYRTIQFWAKRGATRANLARELSMREVIEIKRYSPVPIQVQVHGMTCIFHSKRKLVSNYFRFQKRYREEREQPLFLKEHVRKEQRYPVFEDLHGTHVMSNEDLCMIEHLGQLITSGVDCFYIEGNRKSIAYNCQIASIYRQAIDAFLQDPQAPLDPSLLSELQKIQPKSYPLGTGFYFKEQVYWKRR</sequence>
<protein>
    <submittedName>
        <fullName evidence="1">U32 family peptidase</fullName>
    </submittedName>
</protein>
<proteinExistence type="predicted"/>
<evidence type="ECO:0000313" key="1">
    <source>
        <dbReference type="EMBL" id="MBA4602690.1"/>
    </source>
</evidence>
<dbReference type="Proteomes" id="UP000538292">
    <property type="component" value="Unassembled WGS sequence"/>
</dbReference>
<dbReference type="EMBL" id="JACEOL010000033">
    <property type="protein sequence ID" value="MBA4602690.1"/>
    <property type="molecule type" value="Genomic_DNA"/>
</dbReference>
<dbReference type="PANTHER" id="PTHR30217">
    <property type="entry name" value="PEPTIDASE U32 FAMILY"/>
    <property type="match status" value="1"/>
</dbReference>
<dbReference type="RefSeq" id="WP_181740478.1">
    <property type="nucleotide sequence ID" value="NZ_JACEOL010000033.1"/>
</dbReference>
<dbReference type="InterPro" id="IPR051454">
    <property type="entry name" value="RNA/ubiquinone_mod_enzymes"/>
</dbReference>
<gene>
    <name evidence="1" type="ORF">H2C83_10275</name>
</gene>
<name>A0A7W2ASI0_9BACL</name>
<accession>A0A7W2ASI0</accession>
<comment type="caution">
    <text evidence="1">The sequence shown here is derived from an EMBL/GenBank/DDBJ whole genome shotgun (WGS) entry which is preliminary data.</text>
</comment>
<dbReference type="Pfam" id="PF01136">
    <property type="entry name" value="Peptidase_U32"/>
    <property type="match status" value="1"/>
</dbReference>
<keyword evidence="2" id="KW-1185">Reference proteome</keyword>
<dbReference type="AlphaFoldDB" id="A0A7W2ASI0"/>
<dbReference type="PANTHER" id="PTHR30217:SF7">
    <property type="entry name" value="TRNA HYDROXYLATION PROTEIN P2"/>
    <property type="match status" value="1"/>
</dbReference>
<evidence type="ECO:0000313" key="2">
    <source>
        <dbReference type="Proteomes" id="UP000538292"/>
    </source>
</evidence>
<reference evidence="1 2" key="1">
    <citation type="submission" date="2020-07" db="EMBL/GenBank/DDBJ databases">
        <title>Thermoactinomyces phylogeny.</title>
        <authorList>
            <person name="Dunlap C."/>
        </authorList>
    </citation>
    <scope>NUCLEOTIDE SEQUENCE [LARGE SCALE GENOMIC DNA]</scope>
    <source>
        <strain evidence="1 2">AMNI-1</strain>
    </source>
</reference>
<dbReference type="InterPro" id="IPR001539">
    <property type="entry name" value="Peptidase_U32"/>
</dbReference>
<organism evidence="1 2">
    <name type="scientific">Thermoactinomyces mirandus</name>
    <dbReference type="NCBI Taxonomy" id="2756294"/>
    <lineage>
        <taxon>Bacteria</taxon>
        <taxon>Bacillati</taxon>
        <taxon>Bacillota</taxon>
        <taxon>Bacilli</taxon>
        <taxon>Bacillales</taxon>
        <taxon>Thermoactinomycetaceae</taxon>
        <taxon>Thermoactinomyces</taxon>
    </lineage>
</organism>